<name>A0A171PVJ6_9VIRU</name>
<evidence type="ECO:0000259" key="1">
    <source>
        <dbReference type="Pfam" id="PF00085"/>
    </source>
</evidence>
<dbReference type="Pfam" id="PF00085">
    <property type="entry name" value="Thioredoxin"/>
    <property type="match status" value="1"/>
</dbReference>
<sequence>MMDHVFTLTPSDVTVRRGILSIRRIDHVPSAVVKFYSPSCGACEHVKSPYANAARRYASDSLMYFECDLSIRGSEELVRASLKTNTPLEGVPEFVLFHYGNAVKTLDRNYVLNEPPARFFPAETHVEVKLQLSDWNDNVTTVKKSKTMPYAKSYSAYRTLGDM</sequence>
<dbReference type="KEGG" id="vg:41900708"/>
<proteinExistence type="predicted"/>
<dbReference type="InterPro" id="IPR013766">
    <property type="entry name" value="Thioredoxin_domain"/>
</dbReference>
<protein>
    <recommendedName>
        <fullName evidence="1">Thioredoxin domain-containing protein</fullName>
    </recommendedName>
</protein>
<accession>A0A171PVJ6</accession>
<dbReference type="SUPFAM" id="SSF52833">
    <property type="entry name" value="Thioredoxin-like"/>
    <property type="match status" value="1"/>
</dbReference>
<evidence type="ECO:0000313" key="2">
    <source>
        <dbReference type="EMBL" id="AJP09072.1"/>
    </source>
</evidence>
<dbReference type="Proteomes" id="UP000232922">
    <property type="component" value="Genome"/>
</dbReference>
<evidence type="ECO:0000313" key="3">
    <source>
        <dbReference type="Proteomes" id="UP000232922"/>
    </source>
</evidence>
<feature type="domain" description="Thioredoxin" evidence="1">
    <location>
        <begin position="30"/>
        <end position="106"/>
    </location>
</feature>
<dbReference type="Gene3D" id="3.40.30.10">
    <property type="entry name" value="Glutaredoxin"/>
    <property type="match status" value="1"/>
</dbReference>
<dbReference type="EMBL" id="KJ755191">
    <property type="protein sequence ID" value="AJP09072.1"/>
    <property type="molecule type" value="Genomic_DNA"/>
</dbReference>
<dbReference type="RefSeq" id="YP_009701572.1">
    <property type="nucleotide sequence ID" value="NC_044938.1"/>
</dbReference>
<dbReference type="InterPro" id="IPR036249">
    <property type="entry name" value="Thioredoxin-like_sf"/>
</dbReference>
<reference evidence="3" key="1">
    <citation type="submission" date="2014-04" db="EMBL/GenBank/DDBJ databases">
        <authorList>
            <person name="Wei Y."/>
            <person name="Huang G."/>
            <person name="Cheng X."/>
        </authorList>
    </citation>
    <scope>NUCLEOTIDE SEQUENCE [LARGE SCALE GENOMIC DNA]</scope>
</reference>
<dbReference type="GeneID" id="41900708"/>
<organism evidence="2 3">
    <name type="scientific">Heliothis virescens ascovirus 3f</name>
    <dbReference type="NCBI Taxonomy" id="328614"/>
    <lineage>
        <taxon>Viruses</taxon>
        <taxon>Varidnaviria</taxon>
        <taxon>Bamfordvirae</taxon>
        <taxon>Nucleocytoviricota</taxon>
        <taxon>Megaviricetes</taxon>
        <taxon>Pimascovirales</taxon>
        <taxon>Pimascovirales incertae sedis</taxon>
        <taxon>Ascoviridae</taxon>
        <taxon>Ascovirus</taxon>
        <taxon>Ascovirus hvav3a</taxon>
    </lineage>
</organism>